<evidence type="ECO:0000256" key="4">
    <source>
        <dbReference type="ARBA" id="ARBA00047761"/>
    </source>
</evidence>
<dbReference type="SUPFAM" id="SSF56784">
    <property type="entry name" value="HAD-like"/>
    <property type="match status" value="1"/>
</dbReference>
<feature type="compositionally biased region" description="Basic and acidic residues" evidence="7">
    <location>
        <begin position="720"/>
        <end position="737"/>
    </location>
</feature>
<dbReference type="Gene3D" id="3.40.50.1000">
    <property type="entry name" value="HAD superfamily/HAD-like"/>
    <property type="match status" value="1"/>
</dbReference>
<name>A0A9N9B1I6_9GLOM</name>
<dbReference type="InterPro" id="IPR001357">
    <property type="entry name" value="BRCT_dom"/>
</dbReference>
<keyword evidence="11" id="KW-1185">Reference proteome</keyword>
<dbReference type="InterPro" id="IPR039189">
    <property type="entry name" value="Fcp1"/>
</dbReference>
<evidence type="ECO:0000259" key="9">
    <source>
        <dbReference type="PROSITE" id="PS50969"/>
    </source>
</evidence>
<evidence type="ECO:0000256" key="2">
    <source>
        <dbReference type="ARBA" id="ARBA00022801"/>
    </source>
</evidence>
<gene>
    <name evidence="10" type="ORF">POCULU_LOCUS4976</name>
</gene>
<protein>
    <recommendedName>
        <fullName evidence="6">RNA polymerase II subunit A C-terminal domain phosphatase</fullName>
        <ecNumber evidence="6">3.1.3.16</ecNumber>
    </recommendedName>
</protein>
<comment type="catalytic activity">
    <reaction evidence="5 6">
        <text>O-phospho-L-threonyl-[protein] + H2O = L-threonyl-[protein] + phosphate</text>
        <dbReference type="Rhea" id="RHEA:47004"/>
        <dbReference type="Rhea" id="RHEA-COMP:11060"/>
        <dbReference type="Rhea" id="RHEA-COMP:11605"/>
        <dbReference type="ChEBI" id="CHEBI:15377"/>
        <dbReference type="ChEBI" id="CHEBI:30013"/>
        <dbReference type="ChEBI" id="CHEBI:43474"/>
        <dbReference type="ChEBI" id="CHEBI:61977"/>
        <dbReference type="EC" id="3.1.3.16"/>
    </reaction>
</comment>
<dbReference type="PROSITE" id="PS50969">
    <property type="entry name" value="FCP1"/>
    <property type="match status" value="1"/>
</dbReference>
<feature type="region of interest" description="Disordered" evidence="7">
    <location>
        <begin position="680"/>
        <end position="811"/>
    </location>
</feature>
<dbReference type="Pfam" id="PF00533">
    <property type="entry name" value="BRCT"/>
    <property type="match status" value="1"/>
</dbReference>
<dbReference type="Gene3D" id="2.40.50.100">
    <property type="match status" value="1"/>
</dbReference>
<feature type="region of interest" description="Disordered" evidence="7">
    <location>
        <begin position="392"/>
        <end position="431"/>
    </location>
</feature>
<dbReference type="SMART" id="SM00577">
    <property type="entry name" value="CPDc"/>
    <property type="match status" value="1"/>
</dbReference>
<comment type="function">
    <text evidence="6">This promotes the activity of RNA polymerase II.</text>
</comment>
<keyword evidence="2 6" id="KW-0378">Hydrolase</keyword>
<dbReference type="InterPro" id="IPR036420">
    <property type="entry name" value="BRCT_dom_sf"/>
</dbReference>
<organism evidence="10 11">
    <name type="scientific">Paraglomus occultum</name>
    <dbReference type="NCBI Taxonomy" id="144539"/>
    <lineage>
        <taxon>Eukaryota</taxon>
        <taxon>Fungi</taxon>
        <taxon>Fungi incertae sedis</taxon>
        <taxon>Mucoromycota</taxon>
        <taxon>Glomeromycotina</taxon>
        <taxon>Glomeromycetes</taxon>
        <taxon>Paraglomerales</taxon>
        <taxon>Paraglomeraceae</taxon>
        <taxon>Paraglomus</taxon>
    </lineage>
</organism>
<feature type="region of interest" description="Disordered" evidence="7">
    <location>
        <begin position="304"/>
        <end position="352"/>
    </location>
</feature>
<feature type="compositionally biased region" description="Basic and acidic residues" evidence="7">
    <location>
        <begin position="610"/>
        <end position="621"/>
    </location>
</feature>
<feature type="compositionally biased region" description="Basic and acidic residues" evidence="7">
    <location>
        <begin position="403"/>
        <end position="418"/>
    </location>
</feature>
<evidence type="ECO:0000313" key="11">
    <source>
        <dbReference type="Proteomes" id="UP000789572"/>
    </source>
</evidence>
<evidence type="ECO:0000256" key="7">
    <source>
        <dbReference type="SAM" id="MobiDB-lite"/>
    </source>
</evidence>
<feature type="domain" description="FCP1 homology" evidence="9">
    <location>
        <begin position="134"/>
        <end position="307"/>
    </location>
</feature>
<feature type="compositionally biased region" description="Basic and acidic residues" evidence="7">
    <location>
        <begin position="776"/>
        <end position="794"/>
    </location>
</feature>
<dbReference type="EMBL" id="CAJVPJ010000701">
    <property type="protein sequence ID" value="CAG8550149.1"/>
    <property type="molecule type" value="Genomic_DNA"/>
</dbReference>
<evidence type="ECO:0000256" key="3">
    <source>
        <dbReference type="ARBA" id="ARBA00023242"/>
    </source>
</evidence>
<evidence type="ECO:0000313" key="10">
    <source>
        <dbReference type="EMBL" id="CAG8550149.1"/>
    </source>
</evidence>
<feature type="region of interest" description="Disordered" evidence="7">
    <location>
        <begin position="586"/>
        <end position="637"/>
    </location>
</feature>
<dbReference type="PANTHER" id="PTHR23081">
    <property type="entry name" value="RNA POLYMERASE II CTD PHOSPHATASE"/>
    <property type="match status" value="1"/>
</dbReference>
<dbReference type="CDD" id="cd17729">
    <property type="entry name" value="BRCT_CTDP1"/>
    <property type="match status" value="1"/>
</dbReference>
<feature type="compositionally biased region" description="Low complexity" evidence="7">
    <location>
        <begin position="339"/>
        <end position="352"/>
    </location>
</feature>
<feature type="compositionally biased region" description="Polar residues" evidence="7">
    <location>
        <begin position="326"/>
        <end position="338"/>
    </location>
</feature>
<evidence type="ECO:0000256" key="6">
    <source>
        <dbReference type="RuleBase" id="RU366066"/>
    </source>
</evidence>
<dbReference type="InterPro" id="IPR023214">
    <property type="entry name" value="HAD_sf"/>
</dbReference>
<dbReference type="SMART" id="SM00292">
    <property type="entry name" value="BRCT"/>
    <property type="match status" value="1"/>
</dbReference>
<dbReference type="Proteomes" id="UP000789572">
    <property type="component" value="Unassembled WGS sequence"/>
</dbReference>
<dbReference type="InterPro" id="IPR004274">
    <property type="entry name" value="FCP1_dom"/>
</dbReference>
<feature type="compositionally biased region" description="Low complexity" evidence="7">
    <location>
        <begin position="765"/>
        <end position="774"/>
    </location>
</feature>
<feature type="region of interest" description="Disordered" evidence="7">
    <location>
        <begin position="828"/>
        <end position="855"/>
    </location>
</feature>
<dbReference type="AlphaFoldDB" id="A0A9N9B1I6"/>
<dbReference type="InterPro" id="IPR036412">
    <property type="entry name" value="HAD-like_sf"/>
</dbReference>
<dbReference type="GO" id="GO:0008420">
    <property type="term" value="F:RNA polymerase II CTD heptapeptide repeat phosphatase activity"/>
    <property type="evidence" value="ECO:0007669"/>
    <property type="project" value="UniProtKB-UniRule"/>
</dbReference>
<dbReference type="PROSITE" id="PS50172">
    <property type="entry name" value="BRCT"/>
    <property type="match status" value="1"/>
</dbReference>
<accession>A0A9N9B1I6</accession>
<dbReference type="EC" id="3.1.3.16" evidence="6"/>
<comment type="catalytic activity">
    <reaction evidence="4 6">
        <text>O-phospho-L-seryl-[protein] + H2O = L-seryl-[protein] + phosphate</text>
        <dbReference type="Rhea" id="RHEA:20629"/>
        <dbReference type="Rhea" id="RHEA-COMP:9863"/>
        <dbReference type="Rhea" id="RHEA-COMP:11604"/>
        <dbReference type="ChEBI" id="CHEBI:15377"/>
        <dbReference type="ChEBI" id="CHEBI:29999"/>
        <dbReference type="ChEBI" id="CHEBI:43474"/>
        <dbReference type="ChEBI" id="CHEBI:83421"/>
        <dbReference type="EC" id="3.1.3.16"/>
    </reaction>
</comment>
<dbReference type="CDD" id="cd07521">
    <property type="entry name" value="HAD_FCP1-like"/>
    <property type="match status" value="1"/>
</dbReference>
<dbReference type="PANTHER" id="PTHR23081:SF36">
    <property type="entry name" value="RNA POLYMERASE II SUBUNIT A C-TERMINAL DOMAIN PHOSPHATASE"/>
    <property type="match status" value="1"/>
</dbReference>
<keyword evidence="3 6" id="KW-0539">Nucleus</keyword>
<dbReference type="SUPFAM" id="SSF52113">
    <property type="entry name" value="BRCT domain"/>
    <property type="match status" value="1"/>
</dbReference>
<comment type="subcellular location">
    <subcellularLocation>
        <location evidence="1 6">Nucleus</location>
    </subcellularLocation>
</comment>
<feature type="compositionally biased region" description="Acidic residues" evidence="7">
    <location>
        <begin position="748"/>
        <end position="764"/>
    </location>
</feature>
<evidence type="ECO:0000256" key="5">
    <source>
        <dbReference type="ARBA" id="ARBA00048336"/>
    </source>
</evidence>
<comment type="caution">
    <text evidence="10">The sequence shown here is derived from an EMBL/GenBank/DDBJ whole genome shotgun (WGS) entry which is preliminary data.</text>
</comment>
<dbReference type="Pfam" id="PF03031">
    <property type="entry name" value="NIF"/>
    <property type="match status" value="1"/>
</dbReference>
<evidence type="ECO:0000256" key="1">
    <source>
        <dbReference type="ARBA" id="ARBA00004123"/>
    </source>
</evidence>
<reference evidence="10" key="1">
    <citation type="submission" date="2021-06" db="EMBL/GenBank/DDBJ databases">
        <authorList>
            <person name="Kallberg Y."/>
            <person name="Tangrot J."/>
            <person name="Rosling A."/>
        </authorList>
    </citation>
    <scope>NUCLEOTIDE SEQUENCE</scope>
    <source>
        <strain evidence="10">IA702</strain>
    </source>
</reference>
<dbReference type="GO" id="GO:0005634">
    <property type="term" value="C:nucleus"/>
    <property type="evidence" value="ECO:0007669"/>
    <property type="project" value="UniProtKB-SubCell"/>
</dbReference>
<feature type="compositionally biased region" description="Low complexity" evidence="7">
    <location>
        <begin position="586"/>
        <end position="605"/>
    </location>
</feature>
<proteinExistence type="predicted"/>
<dbReference type="Gene3D" id="3.40.50.10190">
    <property type="entry name" value="BRCT domain"/>
    <property type="match status" value="1"/>
</dbReference>
<dbReference type="NCBIfam" id="TIGR02250">
    <property type="entry name" value="FCP1_euk"/>
    <property type="match status" value="1"/>
</dbReference>
<sequence length="855" mass="96776">MEGLFEIRLPRAHLPATIRRIHVRPGTEVEKTQPLCTYEHEEVVHQPQFDEEHGTERLLPIASNFTKELKSPVVGVVDQIMVKEGEVIYSEDIDFTGTSDTQRATIELANTAAGLTVTRAEAQRMDMETAERLQKEKKLSLVVDLDLTIIHATVDPTVGEWMEDENNVNHAATKDVHKIQLPDCNVLYYVKLRPGLMDFLNEVRKMYELHIYTMGTRNYALAVANIIDPDKKIFGDRLITRDENGGNIIEKNIKRLFPCDDSMVVVIDDRFDLWKGVPNLIQVRPYEFFQGVGDINASFFPKQLRHPSPSPLPNQPLKIDIPPIDTSDSSAGSLSDNYSSSATTTPISTPTLPFSSSVPDILIEELEQQQQLEEFQHELENQFITRPLAQLEKKQAEQQQQTNKEKEDQITISHEKNGNNEMTSSAPARSVLNDNDEELGIILERLKTVHKRYYDTFDAKTEENEQQEGEQAKRADVKVILNEMRSQVLKGVKILFTRLIRTTLNEKQSADIWRRAESFGAVCTEDWDGVTHLVAGDPGTDKVKLARRRYKNIKIVAKEWLFDSLSCWQRQPEERYLIPPPSPSFIMSSSSSPSSSPLPSLPSVPNTESKGNDTETDHPNVADEEDEGMLTGTDDSVRPRVGLDTVFETYKKTNWSQVMLEVFDEVGESGDTRLKRQGINLTSNSSGTYPTKRMKHSPLRNPVTSIRKLMGPVRKRRRHYSDEIGEERLSRGIHSDGEADGYGSDGGNESDEGSEFDDDDDENNYSEFNDNNDGYADEKKRRRADDFVMSHNIDDGNGSSNNMEEDVGDEEDDIEDFLAAAMKEEPFDDYSIGSNYSDGYGDGAEYGDYYERVSD</sequence>
<dbReference type="OrthoDB" id="10249888at2759"/>
<dbReference type="InterPro" id="IPR011947">
    <property type="entry name" value="FCP1_euk"/>
</dbReference>
<feature type="compositionally biased region" description="Polar residues" evidence="7">
    <location>
        <begin position="680"/>
        <end position="689"/>
    </location>
</feature>
<evidence type="ECO:0000259" key="8">
    <source>
        <dbReference type="PROSITE" id="PS50172"/>
    </source>
</evidence>
<feature type="domain" description="BRCT" evidence="8">
    <location>
        <begin position="484"/>
        <end position="578"/>
    </location>
</feature>